<feature type="transmembrane region" description="Helical" evidence="5">
    <location>
        <begin position="99"/>
        <end position="123"/>
    </location>
</feature>
<dbReference type="InterPro" id="IPR051784">
    <property type="entry name" value="Nod_factor_ABC_transporter"/>
</dbReference>
<feature type="transmembrane region" description="Helical" evidence="5">
    <location>
        <begin position="163"/>
        <end position="183"/>
    </location>
</feature>
<keyword evidence="4 5" id="KW-0472">Membrane</keyword>
<feature type="transmembrane region" description="Helical" evidence="5">
    <location>
        <begin position="30"/>
        <end position="47"/>
    </location>
</feature>
<feature type="transmembrane region" description="Helical" evidence="5">
    <location>
        <begin position="217"/>
        <end position="235"/>
    </location>
</feature>
<dbReference type="PIRSF" id="PIRSF006648">
    <property type="entry name" value="DrrB"/>
    <property type="match status" value="1"/>
</dbReference>
<accession>A0A6J7PAS0</accession>
<evidence type="ECO:0000256" key="2">
    <source>
        <dbReference type="ARBA" id="ARBA00022692"/>
    </source>
</evidence>
<dbReference type="EMBL" id="CAFBOM010000271">
    <property type="protein sequence ID" value="CAB4999064.1"/>
    <property type="molecule type" value="Genomic_DNA"/>
</dbReference>
<evidence type="ECO:0000259" key="6">
    <source>
        <dbReference type="Pfam" id="PF12698"/>
    </source>
</evidence>
<name>A0A6J7PAS0_9ZZZZ</name>
<dbReference type="EMBL" id="CAEZYW010000051">
    <property type="protein sequence ID" value="CAB4735720.1"/>
    <property type="molecule type" value="Genomic_DNA"/>
</dbReference>
<gene>
    <name evidence="7" type="ORF">UFOPK2786_00479</name>
    <name evidence="8" type="ORF">UFOPK3957_01463</name>
</gene>
<evidence type="ECO:0000256" key="5">
    <source>
        <dbReference type="SAM" id="Phobius"/>
    </source>
</evidence>
<comment type="subcellular location">
    <subcellularLocation>
        <location evidence="1">Membrane</location>
        <topology evidence="1">Multi-pass membrane protein</topology>
    </subcellularLocation>
</comment>
<dbReference type="InterPro" id="IPR013525">
    <property type="entry name" value="ABC2_TM"/>
</dbReference>
<dbReference type="PANTHER" id="PTHR43229">
    <property type="entry name" value="NODULATION PROTEIN J"/>
    <property type="match status" value="1"/>
</dbReference>
<keyword evidence="3 5" id="KW-1133">Transmembrane helix</keyword>
<feature type="transmembrane region" description="Helical" evidence="5">
    <location>
        <begin position="135"/>
        <end position="157"/>
    </location>
</feature>
<protein>
    <submittedName>
        <fullName evidence="8">Unannotated protein</fullName>
    </submittedName>
</protein>
<proteinExistence type="predicted"/>
<feature type="transmembrane region" description="Helical" evidence="5">
    <location>
        <begin position="59"/>
        <end position="79"/>
    </location>
</feature>
<evidence type="ECO:0000256" key="1">
    <source>
        <dbReference type="ARBA" id="ARBA00004141"/>
    </source>
</evidence>
<dbReference type="PANTHER" id="PTHR43229:SF2">
    <property type="entry name" value="NODULATION PROTEIN J"/>
    <property type="match status" value="1"/>
</dbReference>
<dbReference type="GO" id="GO:0043190">
    <property type="term" value="C:ATP-binding cassette (ABC) transporter complex"/>
    <property type="evidence" value="ECO:0007669"/>
    <property type="project" value="InterPro"/>
</dbReference>
<dbReference type="InterPro" id="IPR000412">
    <property type="entry name" value="ABC_2_transport"/>
</dbReference>
<dbReference type="GO" id="GO:0140359">
    <property type="term" value="F:ABC-type transporter activity"/>
    <property type="evidence" value="ECO:0007669"/>
    <property type="project" value="InterPro"/>
</dbReference>
<dbReference type="AlphaFoldDB" id="A0A6J7PAS0"/>
<sequence length="242" mass="25168">MSTSTGVRASARVRAHARWELRLLLRNGEQILLMFVIPIALLVALVVMRRSEIDTQVPIVMTVSLIATCFTSLAIGTGFERRSGALTFLATTPLSRVDLLLGKAIATAALASLSIAVLALVAAMMGWRPNAQWPVLVLFIVVGGGAFAALAVLLAGVLRAEAVLALANAIFVLLIVFGGVVFAAADMPSAIGQVVSLLPSAALADALQSALNGGAFPLGPLLVLVAWGTAAAMLARRTFTWD</sequence>
<dbReference type="Pfam" id="PF12698">
    <property type="entry name" value="ABC2_membrane_3"/>
    <property type="match status" value="1"/>
</dbReference>
<evidence type="ECO:0000256" key="4">
    <source>
        <dbReference type="ARBA" id="ARBA00023136"/>
    </source>
</evidence>
<evidence type="ECO:0000313" key="7">
    <source>
        <dbReference type="EMBL" id="CAB4735720.1"/>
    </source>
</evidence>
<evidence type="ECO:0000313" key="8">
    <source>
        <dbReference type="EMBL" id="CAB4999064.1"/>
    </source>
</evidence>
<feature type="domain" description="ABC-2 type transporter transmembrane" evidence="6">
    <location>
        <begin position="60"/>
        <end position="231"/>
    </location>
</feature>
<keyword evidence="2 5" id="KW-0812">Transmembrane</keyword>
<organism evidence="8">
    <name type="scientific">freshwater metagenome</name>
    <dbReference type="NCBI Taxonomy" id="449393"/>
    <lineage>
        <taxon>unclassified sequences</taxon>
        <taxon>metagenomes</taxon>
        <taxon>ecological metagenomes</taxon>
    </lineage>
</organism>
<evidence type="ECO:0000256" key="3">
    <source>
        <dbReference type="ARBA" id="ARBA00022989"/>
    </source>
</evidence>
<reference evidence="8" key="1">
    <citation type="submission" date="2020-05" db="EMBL/GenBank/DDBJ databases">
        <authorList>
            <person name="Chiriac C."/>
            <person name="Salcher M."/>
            <person name="Ghai R."/>
            <person name="Kavagutti S V."/>
        </authorList>
    </citation>
    <scope>NUCLEOTIDE SEQUENCE</scope>
</reference>